<feature type="chain" id="PRO_5011992489" evidence="1">
    <location>
        <begin position="24"/>
        <end position="135"/>
    </location>
</feature>
<feature type="signal peptide" evidence="1">
    <location>
        <begin position="1"/>
        <end position="23"/>
    </location>
</feature>
<gene>
    <name evidence="2" type="ORF">B5E41_27795</name>
</gene>
<sequence>MRTSTAAISALLLPILASCTTTSGGIVTENKSLTAVSAERTRLAQAWHLKADCSQASRPNVRTVSPPAHGKLEIVPEDVLANSKKFSKCAAVKTAGTVVYYTSAAGYVGPDKTTFRESYGDGVVRDVTFDVNVVK</sequence>
<dbReference type="PROSITE" id="PS51257">
    <property type="entry name" value="PROKAR_LIPOPROTEIN"/>
    <property type="match status" value="1"/>
</dbReference>
<organism evidence="2 3">
    <name type="scientific">Rhizobium esperanzae</name>
    <dbReference type="NCBI Taxonomy" id="1967781"/>
    <lineage>
        <taxon>Bacteria</taxon>
        <taxon>Pseudomonadati</taxon>
        <taxon>Pseudomonadota</taxon>
        <taxon>Alphaproteobacteria</taxon>
        <taxon>Hyphomicrobiales</taxon>
        <taxon>Rhizobiaceae</taxon>
        <taxon>Rhizobium/Agrobacterium group</taxon>
        <taxon>Rhizobium</taxon>
    </lineage>
</organism>
<dbReference type="RefSeq" id="WP_088396920.1">
    <property type="nucleotide sequence ID" value="NZ_MXPU01000026.1"/>
</dbReference>
<dbReference type="EMBL" id="MXPU01000026">
    <property type="protein sequence ID" value="OWO91210.1"/>
    <property type="molecule type" value="Genomic_DNA"/>
</dbReference>
<evidence type="ECO:0000256" key="1">
    <source>
        <dbReference type="SAM" id="SignalP"/>
    </source>
</evidence>
<proteinExistence type="predicted"/>
<comment type="caution">
    <text evidence="2">The sequence shown here is derived from an EMBL/GenBank/DDBJ whole genome shotgun (WGS) entry which is preliminary data.</text>
</comment>
<protein>
    <submittedName>
        <fullName evidence="2">Uncharacterized protein</fullName>
    </submittedName>
</protein>
<evidence type="ECO:0000313" key="2">
    <source>
        <dbReference type="EMBL" id="OWO91210.1"/>
    </source>
</evidence>
<name>A0A246DM97_9HYPH</name>
<reference evidence="2 3" key="1">
    <citation type="submission" date="2017-03" db="EMBL/GenBank/DDBJ databases">
        <title>Genome of strain Rhizobium sp. CNPSo 668.</title>
        <authorList>
            <person name="Ribeiro R."/>
        </authorList>
    </citation>
    <scope>NUCLEOTIDE SEQUENCE [LARGE SCALE GENOMIC DNA]</scope>
    <source>
        <strain evidence="2 3">CNPSo 668</strain>
    </source>
</reference>
<dbReference type="AlphaFoldDB" id="A0A246DM97"/>
<dbReference type="Proteomes" id="UP000197269">
    <property type="component" value="Unassembled WGS sequence"/>
</dbReference>
<accession>A0A246DM97</accession>
<evidence type="ECO:0000313" key="3">
    <source>
        <dbReference type="Proteomes" id="UP000197269"/>
    </source>
</evidence>
<keyword evidence="1" id="KW-0732">Signal</keyword>